<sequence length="701" mass="80278">MEPQPLLQLNVEQAIASILQKRRWWIKIQDLEIRKKWMQEVELQLLVKSFNQSLVKWRHGQEPLDSLNDLLQEPNGTEKQLKLTEWLKKIITEFGMDAESDEEYSDMESETDEGDETEMEETGDMTDEERRLRALKREVETQESYPTLKWTFNQLLLHERLSKIPVEEWSENTIGAFIAWARRVEDPQHKELVSRAANFVLSVRRGVRVDDALPIPVGSELLSGDRLLKLQMHCEKIHRELGEVQAYMMKMLQLITEKEGLNGDTDPEAVVICPAGISDVWISDNVIPDGVAAKFKNQVEMLENVPSKEKDWHPHSNKQVLNLVHPSLFCCVFGQTLKSSRILDPTSFTTPTEQMHQLMFTGSEVVEKPKGCHTAFQWIPTDFVVTENMGPESGGDIAVRCLSYINNLHPEQHTDLYDSIESILAKFVPLFERMLSNLIVGTLPPRFYVSATNHDSWRELPQRPKVPNVVELPQKLMVSLRGKTLQVIVKIAEIILTPENPQYTGGAWHIEGTPAEKIVGTGIYYFECENIKDSHLSFRAQVEEPQYQQNDDAGVAEIYGLFNEELLVQVLGSVQTLASRCVVFPNWLQHQVQPFALEDPSKPGVRKILAFFLVDPKTPIPSTSVIPPQQQEWIEPTFESMIQNLHLVDAVEQNIRSMLPRGMSVLQAKQHRLQLMDERAAAQDYDDDTFGDPRYFSLCEH</sequence>
<dbReference type="Proteomes" id="UP000237271">
    <property type="component" value="Unassembled WGS sequence"/>
</dbReference>
<dbReference type="PANTHER" id="PTHR33119:SF1">
    <property type="entry name" value="FE2OG DIOXYGENASE DOMAIN-CONTAINING PROTEIN"/>
    <property type="match status" value="1"/>
</dbReference>
<dbReference type="AlphaFoldDB" id="A0A2P4X9K0"/>
<organism evidence="3 4">
    <name type="scientific">Phytophthora palmivora</name>
    <dbReference type="NCBI Taxonomy" id="4796"/>
    <lineage>
        <taxon>Eukaryota</taxon>
        <taxon>Sar</taxon>
        <taxon>Stramenopiles</taxon>
        <taxon>Oomycota</taxon>
        <taxon>Peronosporomycetes</taxon>
        <taxon>Peronosporales</taxon>
        <taxon>Peronosporaceae</taxon>
        <taxon>Phytophthora</taxon>
    </lineage>
</organism>
<name>A0A2P4X9K0_9STRA</name>
<dbReference type="InterPro" id="IPR049192">
    <property type="entry name" value="DUF4246_C"/>
</dbReference>
<dbReference type="Pfam" id="PF14033">
    <property type="entry name" value="DUF4246"/>
    <property type="match status" value="1"/>
</dbReference>
<keyword evidence="4" id="KW-1185">Reference proteome</keyword>
<evidence type="ECO:0000259" key="2">
    <source>
        <dbReference type="Pfam" id="PF14033"/>
    </source>
</evidence>
<dbReference type="PANTHER" id="PTHR33119">
    <property type="entry name" value="IFI3P"/>
    <property type="match status" value="1"/>
</dbReference>
<reference evidence="3 4" key="1">
    <citation type="journal article" date="2017" name="Genome Biol. Evol.">
        <title>Phytophthora megakarya and P. palmivora, closely related causal agents of cacao black pod rot, underwent increases in genome sizes and gene numbers by different mechanisms.</title>
        <authorList>
            <person name="Ali S.S."/>
            <person name="Shao J."/>
            <person name="Lary D.J."/>
            <person name="Kronmiller B."/>
            <person name="Shen D."/>
            <person name="Strem M.D."/>
            <person name="Amoako-Attah I."/>
            <person name="Akrofi A.Y."/>
            <person name="Begoude B.A."/>
            <person name="Ten Hoopen G.M."/>
            <person name="Coulibaly K."/>
            <person name="Kebe B.I."/>
            <person name="Melnick R.L."/>
            <person name="Guiltinan M.J."/>
            <person name="Tyler B.M."/>
            <person name="Meinhardt L.W."/>
            <person name="Bailey B.A."/>
        </authorList>
    </citation>
    <scope>NUCLEOTIDE SEQUENCE [LARGE SCALE GENOMIC DNA]</scope>
    <source>
        <strain evidence="4">sbr112.9</strain>
    </source>
</reference>
<gene>
    <name evidence="3" type="ORF">PHPALM_28652</name>
</gene>
<feature type="compositionally biased region" description="Acidic residues" evidence="1">
    <location>
        <begin position="99"/>
        <end position="127"/>
    </location>
</feature>
<dbReference type="OrthoDB" id="59491at2759"/>
<proteinExistence type="predicted"/>
<evidence type="ECO:0000256" key="1">
    <source>
        <dbReference type="SAM" id="MobiDB-lite"/>
    </source>
</evidence>
<dbReference type="EMBL" id="NCKW01015627">
    <property type="protein sequence ID" value="POM62220.1"/>
    <property type="molecule type" value="Genomic_DNA"/>
</dbReference>
<feature type="domain" description="DUF4246" evidence="2">
    <location>
        <begin position="277"/>
        <end position="635"/>
    </location>
</feature>
<protein>
    <recommendedName>
        <fullName evidence="2">DUF4246 domain-containing protein</fullName>
    </recommendedName>
</protein>
<feature type="region of interest" description="Disordered" evidence="1">
    <location>
        <begin position="99"/>
        <end position="129"/>
    </location>
</feature>
<comment type="caution">
    <text evidence="3">The sequence shown here is derived from an EMBL/GenBank/DDBJ whole genome shotgun (WGS) entry which is preliminary data.</text>
</comment>
<dbReference type="InterPro" id="IPR025340">
    <property type="entry name" value="DUF4246"/>
</dbReference>
<evidence type="ECO:0000313" key="4">
    <source>
        <dbReference type="Proteomes" id="UP000237271"/>
    </source>
</evidence>
<accession>A0A2P4X9K0</accession>
<evidence type="ECO:0000313" key="3">
    <source>
        <dbReference type="EMBL" id="POM62220.1"/>
    </source>
</evidence>